<dbReference type="EMBL" id="PIPQ01000003">
    <property type="protein sequence ID" value="RUO40542.1"/>
    <property type="molecule type" value="Genomic_DNA"/>
</dbReference>
<evidence type="ECO:0000256" key="1">
    <source>
        <dbReference type="SAM" id="MobiDB-lite"/>
    </source>
</evidence>
<comment type="caution">
    <text evidence="2">The sequence shown here is derived from an EMBL/GenBank/DDBJ whole genome shotgun (WGS) entry which is preliminary data.</text>
</comment>
<keyword evidence="3" id="KW-1185">Reference proteome</keyword>
<dbReference type="OrthoDB" id="6401487at2"/>
<accession>A0A432X1Y9</accession>
<protein>
    <submittedName>
        <fullName evidence="2">Uncharacterized protein</fullName>
    </submittedName>
</protein>
<organism evidence="2 3">
    <name type="scientific">Aliidiomarina taiwanensis</name>
    <dbReference type="NCBI Taxonomy" id="946228"/>
    <lineage>
        <taxon>Bacteria</taxon>
        <taxon>Pseudomonadati</taxon>
        <taxon>Pseudomonadota</taxon>
        <taxon>Gammaproteobacteria</taxon>
        <taxon>Alteromonadales</taxon>
        <taxon>Idiomarinaceae</taxon>
        <taxon>Aliidiomarina</taxon>
    </lineage>
</organism>
<dbReference type="AlphaFoldDB" id="A0A432X1Y9"/>
<proteinExistence type="predicted"/>
<dbReference type="Proteomes" id="UP000286976">
    <property type="component" value="Unassembled WGS sequence"/>
</dbReference>
<name>A0A432X1Y9_9GAMM</name>
<reference evidence="2 3" key="1">
    <citation type="journal article" date="2011" name="Front. Microbiol.">
        <title>Genomic signatures of strain selection and enhancement in Bacillus atrophaeus var. globigii, a historical biowarfare simulant.</title>
        <authorList>
            <person name="Gibbons H.S."/>
            <person name="Broomall S.M."/>
            <person name="McNew L.A."/>
            <person name="Daligault H."/>
            <person name="Chapman C."/>
            <person name="Bruce D."/>
            <person name="Karavis M."/>
            <person name="Krepps M."/>
            <person name="McGregor P.A."/>
            <person name="Hong C."/>
            <person name="Park K.H."/>
            <person name="Akmal A."/>
            <person name="Feldman A."/>
            <person name="Lin J.S."/>
            <person name="Chang W.E."/>
            <person name="Higgs B.W."/>
            <person name="Demirev P."/>
            <person name="Lindquist J."/>
            <person name="Liem A."/>
            <person name="Fochler E."/>
            <person name="Read T.D."/>
            <person name="Tapia R."/>
            <person name="Johnson S."/>
            <person name="Bishop-Lilly K.A."/>
            <person name="Detter C."/>
            <person name="Han C."/>
            <person name="Sozhamannan S."/>
            <person name="Rosenzweig C.N."/>
            <person name="Skowronski E.W."/>
        </authorList>
    </citation>
    <scope>NUCLEOTIDE SEQUENCE [LARGE SCALE GENOMIC DNA]</scope>
    <source>
        <strain evidence="2 3">AIT1</strain>
    </source>
</reference>
<feature type="region of interest" description="Disordered" evidence="1">
    <location>
        <begin position="24"/>
        <end position="43"/>
    </location>
</feature>
<gene>
    <name evidence="2" type="ORF">CWE15_07255</name>
</gene>
<dbReference type="RefSeq" id="WP_126757418.1">
    <property type="nucleotide sequence ID" value="NZ_PIPQ01000003.1"/>
</dbReference>
<sequence length="84" mass="9823">MIETAVRGPYWRGASQVLNERKGLQQELQRQNAQRKAPEQERTRVADYLRTHKDLNRAAVRYPFDNLKSTVDITRPPSVINIYV</sequence>
<evidence type="ECO:0000313" key="3">
    <source>
        <dbReference type="Proteomes" id="UP000286976"/>
    </source>
</evidence>
<evidence type="ECO:0000313" key="2">
    <source>
        <dbReference type="EMBL" id="RUO40542.1"/>
    </source>
</evidence>